<evidence type="ECO:0008006" key="3">
    <source>
        <dbReference type="Google" id="ProtNLM"/>
    </source>
</evidence>
<protein>
    <recommendedName>
        <fullName evidence="3">DUF3052 domain-containing protein</fullName>
    </recommendedName>
</protein>
<comment type="caution">
    <text evidence="1">The sequence shown here is derived from an EMBL/GenBank/DDBJ whole genome shotgun (WGS) entry which is preliminary data.</text>
</comment>
<dbReference type="Proteomes" id="UP001623591">
    <property type="component" value="Unassembled WGS sequence"/>
</dbReference>
<evidence type="ECO:0000313" key="1">
    <source>
        <dbReference type="EMBL" id="MFL0247975.1"/>
    </source>
</evidence>
<proteinExistence type="predicted"/>
<reference evidence="1 2" key="1">
    <citation type="submission" date="2024-11" db="EMBL/GenBank/DDBJ databases">
        <authorList>
            <person name="Heng Y.C."/>
            <person name="Lim A.C.H."/>
            <person name="Lee J.K.Y."/>
            <person name="Kittelmann S."/>
        </authorList>
    </citation>
    <scope>NUCLEOTIDE SEQUENCE [LARGE SCALE GENOMIC DNA]</scope>
    <source>
        <strain evidence="1 2">WILCCON 0185</strain>
    </source>
</reference>
<dbReference type="EMBL" id="JBJHZZ010000011">
    <property type="protein sequence ID" value="MFL0247975.1"/>
    <property type="molecule type" value="Genomic_DNA"/>
</dbReference>
<organism evidence="1 2">
    <name type="scientific">Candidatus Clostridium stratigraminis</name>
    <dbReference type="NCBI Taxonomy" id="3381661"/>
    <lineage>
        <taxon>Bacteria</taxon>
        <taxon>Bacillati</taxon>
        <taxon>Bacillota</taxon>
        <taxon>Clostridia</taxon>
        <taxon>Eubacteriales</taxon>
        <taxon>Clostridiaceae</taxon>
        <taxon>Clostridium</taxon>
    </lineage>
</organism>
<accession>A0ABW8T6C8</accession>
<keyword evidence="2" id="KW-1185">Reference proteome</keyword>
<dbReference type="RefSeq" id="WP_406770406.1">
    <property type="nucleotide sequence ID" value="NZ_JBJHZZ010000011.1"/>
</dbReference>
<name>A0ABW8T6C8_9CLOT</name>
<gene>
    <name evidence="1" type="ORF">ACJDUG_13455</name>
</gene>
<sequence length="132" mass="15266">MDEILKKLKLTTQSPILILNAPDEYMSIIKDIESEVHTEIKGKYKFIQLFSKNIVEAKEHIGDCIEALDGDGYLWICYPKGTSKKYKSDLNRDTTQIVTEEYNFQGVTLVSIDNDWSAFRIRNKDNIKTSKK</sequence>
<evidence type="ECO:0000313" key="2">
    <source>
        <dbReference type="Proteomes" id="UP001623591"/>
    </source>
</evidence>